<evidence type="ECO:0000313" key="1">
    <source>
        <dbReference type="EMBL" id="KAI0026534.1"/>
    </source>
</evidence>
<reference evidence="1" key="1">
    <citation type="submission" date="2021-02" db="EMBL/GenBank/DDBJ databases">
        <authorList>
            <consortium name="DOE Joint Genome Institute"/>
            <person name="Ahrendt S."/>
            <person name="Looney B.P."/>
            <person name="Miyauchi S."/>
            <person name="Morin E."/>
            <person name="Drula E."/>
            <person name="Courty P.E."/>
            <person name="Chicoki N."/>
            <person name="Fauchery L."/>
            <person name="Kohler A."/>
            <person name="Kuo A."/>
            <person name="Labutti K."/>
            <person name="Pangilinan J."/>
            <person name="Lipzen A."/>
            <person name="Riley R."/>
            <person name="Andreopoulos W."/>
            <person name="He G."/>
            <person name="Johnson J."/>
            <person name="Barry K.W."/>
            <person name="Grigoriev I.V."/>
            <person name="Nagy L."/>
            <person name="Hibbett D."/>
            <person name="Henrissat B."/>
            <person name="Matheny P.B."/>
            <person name="Labbe J."/>
            <person name="Martin F."/>
        </authorList>
    </citation>
    <scope>NUCLEOTIDE SEQUENCE</scope>
    <source>
        <strain evidence="1">EC-137</strain>
    </source>
</reference>
<comment type="caution">
    <text evidence="1">The sequence shown here is derived from an EMBL/GenBank/DDBJ whole genome shotgun (WGS) entry which is preliminary data.</text>
</comment>
<proteinExistence type="predicted"/>
<dbReference type="EMBL" id="MU274432">
    <property type="protein sequence ID" value="KAI0026534.1"/>
    <property type="molecule type" value="Genomic_DNA"/>
</dbReference>
<keyword evidence="2" id="KW-1185">Reference proteome</keyword>
<protein>
    <submittedName>
        <fullName evidence="1">Uncharacterized protein</fullName>
    </submittedName>
</protein>
<reference evidence="1" key="2">
    <citation type="journal article" date="2022" name="New Phytol.">
        <title>Evolutionary transition to the ectomycorrhizal habit in the genomes of a hyperdiverse lineage of mushroom-forming fungi.</title>
        <authorList>
            <person name="Looney B."/>
            <person name="Miyauchi S."/>
            <person name="Morin E."/>
            <person name="Drula E."/>
            <person name="Courty P.E."/>
            <person name="Kohler A."/>
            <person name="Kuo A."/>
            <person name="LaButti K."/>
            <person name="Pangilinan J."/>
            <person name="Lipzen A."/>
            <person name="Riley R."/>
            <person name="Andreopoulos W."/>
            <person name="He G."/>
            <person name="Johnson J."/>
            <person name="Nolan M."/>
            <person name="Tritt A."/>
            <person name="Barry K.W."/>
            <person name="Grigoriev I.V."/>
            <person name="Nagy L.G."/>
            <person name="Hibbett D."/>
            <person name="Henrissat B."/>
            <person name="Matheny P.B."/>
            <person name="Labbe J."/>
            <person name="Martin F.M."/>
        </authorList>
    </citation>
    <scope>NUCLEOTIDE SEQUENCE</scope>
    <source>
        <strain evidence="1">EC-137</strain>
    </source>
</reference>
<name>A0ACB8Q4F5_9AGAM</name>
<organism evidence="1 2">
    <name type="scientific">Vararia minispora EC-137</name>
    <dbReference type="NCBI Taxonomy" id="1314806"/>
    <lineage>
        <taxon>Eukaryota</taxon>
        <taxon>Fungi</taxon>
        <taxon>Dikarya</taxon>
        <taxon>Basidiomycota</taxon>
        <taxon>Agaricomycotina</taxon>
        <taxon>Agaricomycetes</taxon>
        <taxon>Russulales</taxon>
        <taxon>Lachnocladiaceae</taxon>
        <taxon>Vararia</taxon>
    </lineage>
</organism>
<sequence>MTDTRGSGFSLGLHWVAGHEGAVWNEITDVRAKQAAQGYSSYQALLPHALRSSSLLMNGKLPASKSATIQHLRAHLHQQWTEEWRSSPRYPKLHAFIPSLLYKGFLDLMVARSKAASAALFRFRTRHTPLNQHLYRIGSAASPLCPGCLDGDETVLHFVYECPDHEEARQALWRASGRAFYSMTYLLSDKNGTKHFLQFLRATGRIHMDPYAQLKK</sequence>
<accession>A0ACB8Q4F5</accession>
<gene>
    <name evidence="1" type="ORF">K488DRAFT_66182</name>
</gene>
<evidence type="ECO:0000313" key="2">
    <source>
        <dbReference type="Proteomes" id="UP000814128"/>
    </source>
</evidence>
<dbReference type="Proteomes" id="UP000814128">
    <property type="component" value="Unassembled WGS sequence"/>
</dbReference>